<dbReference type="RefSeq" id="WP_089975564.1">
    <property type="nucleotide sequence ID" value="NZ_CP084916.1"/>
</dbReference>
<gene>
    <name evidence="2" type="ORF">SAMN04487752_0915</name>
</gene>
<dbReference type="SUPFAM" id="SSF56672">
    <property type="entry name" value="DNA/RNA polymerases"/>
    <property type="match status" value="1"/>
</dbReference>
<dbReference type="OrthoDB" id="9793236at2"/>
<dbReference type="GO" id="GO:0003964">
    <property type="term" value="F:RNA-directed DNA polymerase activity"/>
    <property type="evidence" value="ECO:0007669"/>
    <property type="project" value="UniProtKB-KW"/>
</dbReference>
<dbReference type="PROSITE" id="PS50878">
    <property type="entry name" value="RT_POL"/>
    <property type="match status" value="1"/>
</dbReference>
<sequence>MHKLNQEHYPIKGYFHFDYPIHISKVESYVQNRNAIAEHSFFPLISYNQEMEKHTTDLEKYTDGRPFYKKPRPIKYAGHLDGYIYKYYANELNLIYNKWVGEHKIDDCSVAYRTNKKGKSNIDFAAEVIDFLHKTNEAYVLVGDFKSYFESLNHQLLKERICKVLACDRLSDDWFNVFNSVTKFGYIEKKTVEEFFGEEDNLRQKNYKSFTSKNNSVSDFRKMYKIQSNKTGKGVPQGVPISAVMANIYAIEFDESINHLVTILGGLYRRYSDDFILVIPKVVGEKEDTFKQFQGLIKKIYQYAEKNELEIATEKTHIYKREDNKIYELDEIDSYKESRIDYLGFVYDGINVSIRQRSIERFYRKMKKFINGMEYKLKLNNRKNKIPKMVKIPHRDLIYSLFTDKGFKEEHGIKRTNFIEYVKRSQYKFDEISPETNNIMLDQIKNRKKKIEKLLGMRTYIRLSEKIE</sequence>
<dbReference type="EMBL" id="FNJW01000008">
    <property type="protein sequence ID" value="SDQ13888.1"/>
    <property type="molecule type" value="Genomic_DNA"/>
</dbReference>
<evidence type="ECO:0000313" key="3">
    <source>
        <dbReference type="Proteomes" id="UP000199481"/>
    </source>
</evidence>
<dbReference type="InterPro" id="IPR043502">
    <property type="entry name" value="DNA/RNA_pol_sf"/>
</dbReference>
<keyword evidence="3" id="KW-1185">Reference proteome</keyword>
<dbReference type="Proteomes" id="UP000199481">
    <property type="component" value="Unassembled WGS sequence"/>
</dbReference>
<dbReference type="AlphaFoldDB" id="A0A1H0YFL9"/>
<dbReference type="Pfam" id="PF00078">
    <property type="entry name" value="RVT_1"/>
    <property type="match status" value="1"/>
</dbReference>
<organism evidence="2 3">
    <name type="scientific">Carnobacterium viridans</name>
    <dbReference type="NCBI Taxonomy" id="174587"/>
    <lineage>
        <taxon>Bacteria</taxon>
        <taxon>Bacillati</taxon>
        <taxon>Bacillota</taxon>
        <taxon>Bacilli</taxon>
        <taxon>Lactobacillales</taxon>
        <taxon>Carnobacteriaceae</taxon>
        <taxon>Carnobacterium</taxon>
    </lineage>
</organism>
<dbReference type="CDD" id="cd01651">
    <property type="entry name" value="RT_G2_intron"/>
    <property type="match status" value="1"/>
</dbReference>
<evidence type="ECO:0000313" key="2">
    <source>
        <dbReference type="EMBL" id="SDQ13888.1"/>
    </source>
</evidence>
<keyword evidence="2" id="KW-0548">Nucleotidyltransferase</keyword>
<dbReference type="PANTHER" id="PTHR34047">
    <property type="entry name" value="NUCLEAR INTRON MATURASE 1, MITOCHONDRIAL-RELATED"/>
    <property type="match status" value="1"/>
</dbReference>
<keyword evidence="2" id="KW-0808">Transferase</keyword>
<accession>A0A1H0YFL9</accession>
<dbReference type="InterPro" id="IPR051083">
    <property type="entry name" value="GrpII_Intron_Splice-Mob/Def"/>
</dbReference>
<proteinExistence type="predicted"/>
<name>A0A1H0YFL9_9LACT</name>
<dbReference type="PANTHER" id="PTHR34047:SF8">
    <property type="entry name" value="PROTEIN YKFC"/>
    <property type="match status" value="1"/>
</dbReference>
<feature type="domain" description="Reverse transcriptase" evidence="1">
    <location>
        <begin position="1"/>
        <end position="347"/>
    </location>
</feature>
<evidence type="ECO:0000259" key="1">
    <source>
        <dbReference type="PROSITE" id="PS50878"/>
    </source>
</evidence>
<dbReference type="InterPro" id="IPR000477">
    <property type="entry name" value="RT_dom"/>
</dbReference>
<keyword evidence="2" id="KW-0695">RNA-directed DNA polymerase</keyword>
<reference evidence="3" key="1">
    <citation type="submission" date="2016-10" db="EMBL/GenBank/DDBJ databases">
        <authorList>
            <person name="Varghese N."/>
            <person name="Submissions S."/>
        </authorList>
    </citation>
    <scope>NUCLEOTIDE SEQUENCE [LARGE SCALE GENOMIC DNA]</scope>
    <source>
        <strain evidence="3">MPL-11</strain>
    </source>
</reference>
<protein>
    <submittedName>
        <fullName evidence="2">Reverse transcriptase (RNA-dependent DNA polymerase)</fullName>
    </submittedName>
</protein>